<dbReference type="AlphaFoldDB" id="A0A6P1BCY0"/>
<feature type="region of interest" description="Disordered" evidence="1">
    <location>
        <begin position="16"/>
        <end position="35"/>
    </location>
</feature>
<feature type="region of interest" description="Disordered" evidence="1">
    <location>
        <begin position="51"/>
        <end position="74"/>
    </location>
</feature>
<name>A0A6P1BCY0_9BRAD</name>
<proteinExistence type="predicted"/>
<evidence type="ECO:0000256" key="1">
    <source>
        <dbReference type="SAM" id="MobiDB-lite"/>
    </source>
</evidence>
<keyword evidence="3" id="KW-1185">Reference proteome</keyword>
<feature type="compositionally biased region" description="Basic residues" evidence="1">
    <location>
        <begin position="63"/>
        <end position="74"/>
    </location>
</feature>
<reference evidence="2 3" key="1">
    <citation type="journal article" date="2020" name="Arch. Microbiol.">
        <title>Bradyrhizobium uaiense sp. nov., a new highly efficient cowpea symbiont.</title>
        <authorList>
            <person name="Cabral Michel D."/>
            <person name="Azarias Guimaraes A."/>
            <person name="Martins da Costa E."/>
            <person name="Soares de Carvalho T."/>
            <person name="Balsanelli E."/>
            <person name="Willems A."/>
            <person name="Maltempi de Souza E."/>
            <person name="de Souza Moreira F.M."/>
        </authorList>
    </citation>
    <scope>NUCLEOTIDE SEQUENCE [LARGE SCALE GENOMIC DNA]</scope>
    <source>
        <strain evidence="2 3">UFLA 03-164</strain>
    </source>
</reference>
<sequence>MIATVPIMAHCAPSPRLRGEGWGEGESPQGRQQFGRRRVTLTRNLRIAQIPTSPRKRGEVKHPARLVRTKSRGV</sequence>
<protein>
    <submittedName>
        <fullName evidence="2">Uncharacterized protein</fullName>
    </submittedName>
</protein>
<dbReference type="Proteomes" id="UP000468531">
    <property type="component" value="Unassembled WGS sequence"/>
</dbReference>
<dbReference type="EMBL" id="VKHP01000014">
    <property type="protein sequence ID" value="NEU95431.1"/>
    <property type="molecule type" value="Genomic_DNA"/>
</dbReference>
<organism evidence="2 3">
    <name type="scientific">Bradyrhizobium uaiense</name>
    <dbReference type="NCBI Taxonomy" id="2594946"/>
    <lineage>
        <taxon>Bacteria</taxon>
        <taxon>Pseudomonadati</taxon>
        <taxon>Pseudomonadota</taxon>
        <taxon>Alphaproteobacteria</taxon>
        <taxon>Hyphomicrobiales</taxon>
        <taxon>Nitrobacteraceae</taxon>
        <taxon>Bradyrhizobium</taxon>
    </lineage>
</organism>
<evidence type="ECO:0000313" key="3">
    <source>
        <dbReference type="Proteomes" id="UP000468531"/>
    </source>
</evidence>
<comment type="caution">
    <text evidence="2">The sequence shown here is derived from an EMBL/GenBank/DDBJ whole genome shotgun (WGS) entry which is preliminary data.</text>
</comment>
<evidence type="ECO:0000313" key="2">
    <source>
        <dbReference type="EMBL" id="NEU95431.1"/>
    </source>
</evidence>
<gene>
    <name evidence="2" type="ORF">FNJ47_06185</name>
</gene>
<accession>A0A6P1BCY0</accession>